<dbReference type="Proteomes" id="UP000217979">
    <property type="component" value="Chromosome"/>
</dbReference>
<gene>
    <name evidence="1" type="ORF">CO704_11840</name>
</gene>
<proteinExistence type="predicted"/>
<evidence type="ECO:0000313" key="2">
    <source>
        <dbReference type="Proteomes" id="UP000217979"/>
    </source>
</evidence>
<evidence type="ECO:0000313" key="1">
    <source>
        <dbReference type="EMBL" id="ATF92737.1"/>
    </source>
</evidence>
<sequence>MKCFSVWDCFWMSDSKKLKRLKKNLQIKFEPENAKPVAHYKSFFMETTPTIEEKRDLSGYVSDFMGTGEPGILVHGSSIVKISIVMEGIREYGDDVCGKYHTPREFYHYLIRRHSLDLAKDKRPLHLICCYSGMAKENSGKLSIAQELANITQRKIWAYGGYEKVRSLTGGLFLMINNTDEITNTNKVKLEPKLIEPHRPEFIRIKTNSSCRC</sequence>
<dbReference type="AlphaFoldDB" id="A0A291DY57"/>
<protein>
    <submittedName>
        <fullName evidence="1">Uncharacterized protein</fullName>
    </submittedName>
</protein>
<reference evidence="1 2" key="1">
    <citation type="submission" date="2017-09" db="EMBL/GenBank/DDBJ databases">
        <title>FDA dAtabase for Regulatory Grade micrObial Sequences (FDA-ARGOS): Supporting development and validation of Infectious Disease Dx tests.</title>
        <authorList>
            <person name="Minogue T."/>
            <person name="Wolcott M."/>
            <person name="Wasieloski L."/>
            <person name="Aguilar W."/>
            <person name="Moore D."/>
            <person name="Tallon L."/>
            <person name="Sadzewicz L."/>
            <person name="Ott S."/>
            <person name="Zhao X."/>
            <person name="Nagaraj S."/>
            <person name="Vavikolanu K."/>
            <person name="Aluvathingal J."/>
            <person name="Nadendla S."/>
            <person name="Sichtig H."/>
        </authorList>
    </citation>
    <scope>NUCLEOTIDE SEQUENCE [LARGE SCALE GENOMIC DNA]</scope>
    <source>
        <strain evidence="1 2">FDAARGOS_392</strain>
    </source>
</reference>
<organism evidence="1 2">
    <name type="scientific">Cedecea neteri</name>
    <dbReference type="NCBI Taxonomy" id="158822"/>
    <lineage>
        <taxon>Bacteria</taxon>
        <taxon>Pseudomonadati</taxon>
        <taxon>Pseudomonadota</taxon>
        <taxon>Gammaproteobacteria</taxon>
        <taxon>Enterobacterales</taxon>
        <taxon>Enterobacteriaceae</taxon>
        <taxon>Cedecea</taxon>
    </lineage>
</organism>
<accession>A0A291DY57</accession>
<dbReference type="EMBL" id="CP023525">
    <property type="protein sequence ID" value="ATF92737.1"/>
    <property type="molecule type" value="Genomic_DNA"/>
</dbReference>
<name>A0A291DY57_9ENTR</name>